<feature type="non-terminal residue" evidence="2">
    <location>
        <position position="417"/>
    </location>
</feature>
<dbReference type="InterPro" id="IPR036188">
    <property type="entry name" value="FAD/NAD-bd_sf"/>
</dbReference>
<comment type="caution">
    <text evidence="2">The sequence shown here is derived from an EMBL/GenBank/DDBJ whole genome shotgun (WGS) entry which is preliminary data.</text>
</comment>
<evidence type="ECO:0000313" key="2">
    <source>
        <dbReference type="EMBL" id="MCA9383014.1"/>
    </source>
</evidence>
<dbReference type="InterPro" id="IPR002937">
    <property type="entry name" value="Amino_oxidase"/>
</dbReference>
<dbReference type="Pfam" id="PF01593">
    <property type="entry name" value="Amino_oxidase"/>
    <property type="match status" value="1"/>
</dbReference>
<gene>
    <name evidence="2" type="ORF">KC909_01490</name>
</gene>
<dbReference type="InterPro" id="IPR050464">
    <property type="entry name" value="Zeta_carotene_desat/Oxidored"/>
</dbReference>
<dbReference type="PANTHER" id="PTHR42923:SF46">
    <property type="entry name" value="AMINE OXIDASE"/>
    <property type="match status" value="1"/>
</dbReference>
<evidence type="ECO:0000313" key="3">
    <source>
        <dbReference type="Proteomes" id="UP000783287"/>
    </source>
</evidence>
<proteinExistence type="predicted"/>
<organism evidence="2 3">
    <name type="scientific">Candidatus Dojkabacteria bacterium</name>
    <dbReference type="NCBI Taxonomy" id="2099670"/>
    <lineage>
        <taxon>Bacteria</taxon>
        <taxon>Candidatus Dojkabacteria</taxon>
    </lineage>
</organism>
<dbReference type="GO" id="GO:0016491">
    <property type="term" value="F:oxidoreductase activity"/>
    <property type="evidence" value="ECO:0007669"/>
    <property type="project" value="InterPro"/>
</dbReference>
<dbReference type="AlphaFoldDB" id="A0A955L4S3"/>
<dbReference type="Proteomes" id="UP000783287">
    <property type="component" value="Unassembled WGS sequence"/>
</dbReference>
<evidence type="ECO:0000259" key="1">
    <source>
        <dbReference type="Pfam" id="PF01593"/>
    </source>
</evidence>
<reference evidence="2" key="1">
    <citation type="submission" date="2020-04" db="EMBL/GenBank/DDBJ databases">
        <authorList>
            <person name="Zhang T."/>
        </authorList>
    </citation>
    <scope>NUCLEOTIDE SEQUENCE</scope>
    <source>
        <strain evidence="2">HKST-UBA14</strain>
    </source>
</reference>
<dbReference type="EMBL" id="JAGQLK010000019">
    <property type="protein sequence ID" value="MCA9383014.1"/>
    <property type="molecule type" value="Genomic_DNA"/>
</dbReference>
<dbReference type="NCBIfam" id="NF005560">
    <property type="entry name" value="PRK07233.1"/>
    <property type="match status" value="1"/>
</dbReference>
<reference evidence="2" key="2">
    <citation type="journal article" date="2021" name="Microbiome">
        <title>Successional dynamics and alternative stable states in a saline activated sludge microbial community over 9 years.</title>
        <authorList>
            <person name="Wang Y."/>
            <person name="Ye J."/>
            <person name="Ju F."/>
            <person name="Liu L."/>
            <person name="Boyd J.A."/>
            <person name="Deng Y."/>
            <person name="Parks D.H."/>
            <person name="Jiang X."/>
            <person name="Yin X."/>
            <person name="Woodcroft B.J."/>
            <person name="Tyson G.W."/>
            <person name="Hugenholtz P."/>
            <person name="Polz M.F."/>
            <person name="Zhang T."/>
        </authorList>
    </citation>
    <scope>NUCLEOTIDE SEQUENCE</scope>
    <source>
        <strain evidence="2">HKST-UBA14</strain>
    </source>
</reference>
<name>A0A955L4S3_9BACT</name>
<dbReference type="Gene3D" id="3.50.50.60">
    <property type="entry name" value="FAD/NAD(P)-binding domain"/>
    <property type="match status" value="1"/>
</dbReference>
<dbReference type="SUPFAM" id="SSF51905">
    <property type="entry name" value="FAD/NAD(P)-binding domain"/>
    <property type="match status" value="1"/>
</dbReference>
<accession>A0A955L4S3</accession>
<dbReference type="PANTHER" id="PTHR42923">
    <property type="entry name" value="PROTOPORPHYRINOGEN OXIDASE"/>
    <property type="match status" value="1"/>
</dbReference>
<sequence>MKKVVVLGGGILGLTLAYKLSKLDYQVTILEKSPGFGGLASGFEYDGFSIERYYHHWFRSDVYVQNLLKELGIGDKLAWHDTTSGIWDKNRLYDFSTSIDVLKLPILNIFQRLRLGFVSLFLQKTKDYKKFEDVTALEWCDKYFGTKVTNVLWRPLLNGKFGKYSNKISMSWLWARIFDRSSSRPNPLAKEKLGYIDGGFQLMVDKLVDGIKSNGGIMLSGVQVTSHKKEQQHVINYVDANQAENRLEADLVVSTVPGPVFTKLFNVSEEYKKQIKQVKYIGATCMLIFLKHKLMPYYWLSVTNEDAPFMAVIEHTNLIDKSKYNDKHIVYIAKYIDPNEELFTKDEEQLLDVYENYLKQINPEFDRSWIEEKFLFKSGFAQHIVEQNYNVVSYETGIEGLLYANFSQIYPHDRGTN</sequence>
<protein>
    <submittedName>
        <fullName evidence="2">NAD(P)/FAD-dependent oxidoreductase</fullName>
    </submittedName>
</protein>
<feature type="domain" description="Amine oxidase" evidence="1">
    <location>
        <begin position="13"/>
        <end position="373"/>
    </location>
</feature>